<evidence type="ECO:0000313" key="2">
    <source>
        <dbReference type="EMBL" id="OKL62178.1"/>
    </source>
</evidence>
<dbReference type="Pfam" id="PF13489">
    <property type="entry name" value="Methyltransf_23"/>
    <property type="match status" value="1"/>
</dbReference>
<dbReference type="GeneID" id="31002518"/>
<evidence type="ECO:0000313" key="3">
    <source>
        <dbReference type="Proteomes" id="UP000214365"/>
    </source>
</evidence>
<dbReference type="CDD" id="cd02440">
    <property type="entry name" value="AdoMet_MTases"/>
    <property type="match status" value="1"/>
</dbReference>
<dbReference type="PANTHER" id="PTHR43591">
    <property type="entry name" value="METHYLTRANSFERASE"/>
    <property type="match status" value="1"/>
</dbReference>
<dbReference type="GO" id="GO:0008168">
    <property type="term" value="F:methyltransferase activity"/>
    <property type="evidence" value="ECO:0007669"/>
    <property type="project" value="TreeGrafter"/>
</dbReference>
<dbReference type="SUPFAM" id="SSF53335">
    <property type="entry name" value="S-adenosyl-L-methionine-dependent methyltransferases"/>
    <property type="match status" value="1"/>
</dbReference>
<dbReference type="Gene3D" id="3.40.50.150">
    <property type="entry name" value="Vaccinia Virus protein VP39"/>
    <property type="match status" value="1"/>
</dbReference>
<dbReference type="PANTHER" id="PTHR43591:SF10">
    <property type="entry name" value="ABC TRANSMEMBRANE TYPE-1 DOMAIN-CONTAINING PROTEIN-RELATED"/>
    <property type="match status" value="1"/>
</dbReference>
<gene>
    <name evidence="2" type="ORF">UA08_02763</name>
</gene>
<dbReference type="InterPro" id="IPR029063">
    <property type="entry name" value="SAM-dependent_MTases_sf"/>
</dbReference>
<dbReference type="EMBL" id="LFMY01000003">
    <property type="protein sequence ID" value="OKL62178.1"/>
    <property type="molecule type" value="Genomic_DNA"/>
</dbReference>
<keyword evidence="3" id="KW-1185">Reference proteome</keyword>
<protein>
    <recommendedName>
        <fullName evidence="4">Methyltransferase domain-containing protein</fullName>
    </recommendedName>
</protein>
<reference evidence="2 3" key="1">
    <citation type="submission" date="2015-06" db="EMBL/GenBank/DDBJ databases">
        <title>Talaromyces atroroseus IBT 11181 draft genome.</title>
        <authorList>
            <person name="Rasmussen K.B."/>
            <person name="Rasmussen S."/>
            <person name="Petersen B."/>
            <person name="Sicheritz-Ponten T."/>
            <person name="Mortensen U.H."/>
            <person name="Thrane U."/>
        </authorList>
    </citation>
    <scope>NUCLEOTIDE SEQUENCE [LARGE SCALE GENOMIC DNA]</scope>
    <source>
        <strain evidence="2 3">IBT 11181</strain>
    </source>
</reference>
<feature type="compositionally biased region" description="Acidic residues" evidence="1">
    <location>
        <begin position="13"/>
        <end position="29"/>
    </location>
</feature>
<comment type="caution">
    <text evidence="2">The sequence shown here is derived from an EMBL/GenBank/DDBJ whole genome shotgun (WGS) entry which is preliminary data.</text>
</comment>
<feature type="compositionally biased region" description="Acidic residues" evidence="1">
    <location>
        <begin position="51"/>
        <end position="63"/>
    </location>
</feature>
<dbReference type="RefSeq" id="XP_020122299.1">
    <property type="nucleotide sequence ID" value="XM_020264841.1"/>
</dbReference>
<feature type="region of interest" description="Disordered" evidence="1">
    <location>
        <begin position="1"/>
        <end position="68"/>
    </location>
</feature>
<dbReference type="OrthoDB" id="2013972at2759"/>
<dbReference type="Proteomes" id="UP000214365">
    <property type="component" value="Unassembled WGS sequence"/>
</dbReference>
<evidence type="ECO:0008006" key="4">
    <source>
        <dbReference type="Google" id="ProtNLM"/>
    </source>
</evidence>
<dbReference type="AlphaFoldDB" id="A0A225AXW6"/>
<name>A0A225AXW6_TALAT</name>
<proteinExistence type="predicted"/>
<accession>A0A225AXW6</accession>
<sequence>MVHSPKRGPLDEQVVDTDTDTDIDIDSDEDRTQLKYRRATAASLSNRTPEEGEGEGEDEDGEGDYGSYSIASQAGIQPVYENGRRYCNGTYFMPNDEAEQTRLSIAHQACLVMLDGGLTTAPLPPHGPKRVLDIGTGPGDWAVEMGQLYPDADIIATDIGIFDGGPAILGLPNVHFQLDDAEEAWAYHEPFDLIHFRGLSGAFRDWHAVYEQAFKHLTPGGYIEVVESDPAANIVTSPNPDPHSYYNILASAMRSAADSLGFPRSRDHMEPSVLKSVGFVNIAVHDVTVPVGMWSQDPRESTLGKMVLIACLEGLEARSLRQLTAIGKWTADEVRDLCEKVKLETITSEGSTMSVRFVTARKPDL</sequence>
<dbReference type="STRING" id="1441469.A0A225AXW6"/>
<organism evidence="2 3">
    <name type="scientific">Talaromyces atroroseus</name>
    <dbReference type="NCBI Taxonomy" id="1441469"/>
    <lineage>
        <taxon>Eukaryota</taxon>
        <taxon>Fungi</taxon>
        <taxon>Dikarya</taxon>
        <taxon>Ascomycota</taxon>
        <taxon>Pezizomycotina</taxon>
        <taxon>Eurotiomycetes</taxon>
        <taxon>Eurotiomycetidae</taxon>
        <taxon>Eurotiales</taxon>
        <taxon>Trichocomaceae</taxon>
        <taxon>Talaromyces</taxon>
        <taxon>Talaromyces sect. Trachyspermi</taxon>
    </lineage>
</organism>
<evidence type="ECO:0000256" key="1">
    <source>
        <dbReference type="SAM" id="MobiDB-lite"/>
    </source>
</evidence>